<proteinExistence type="predicted"/>
<dbReference type="EMBL" id="JWZT01003211">
    <property type="protein sequence ID" value="KII67380.1"/>
    <property type="molecule type" value="Genomic_DNA"/>
</dbReference>
<feature type="compositionally biased region" description="Low complexity" evidence="1">
    <location>
        <begin position="330"/>
        <end position="341"/>
    </location>
</feature>
<organism evidence="2 3">
    <name type="scientific">Thelohanellus kitauei</name>
    <name type="common">Myxosporean</name>
    <dbReference type="NCBI Taxonomy" id="669202"/>
    <lineage>
        <taxon>Eukaryota</taxon>
        <taxon>Metazoa</taxon>
        <taxon>Cnidaria</taxon>
        <taxon>Myxozoa</taxon>
        <taxon>Myxosporea</taxon>
        <taxon>Bivalvulida</taxon>
        <taxon>Platysporina</taxon>
        <taxon>Myxobolidae</taxon>
        <taxon>Thelohanellus</taxon>
    </lineage>
</organism>
<evidence type="ECO:0000256" key="1">
    <source>
        <dbReference type="SAM" id="MobiDB-lite"/>
    </source>
</evidence>
<reference evidence="2 3" key="1">
    <citation type="journal article" date="2014" name="Genome Biol. Evol.">
        <title>The genome of the myxosporean Thelohanellus kitauei shows adaptations to nutrient acquisition within its fish host.</title>
        <authorList>
            <person name="Yang Y."/>
            <person name="Xiong J."/>
            <person name="Zhou Z."/>
            <person name="Huo F."/>
            <person name="Miao W."/>
            <person name="Ran C."/>
            <person name="Liu Y."/>
            <person name="Zhang J."/>
            <person name="Feng J."/>
            <person name="Wang M."/>
            <person name="Wang M."/>
            <person name="Wang L."/>
            <person name="Yao B."/>
        </authorList>
    </citation>
    <scope>NUCLEOTIDE SEQUENCE [LARGE SCALE GENOMIC DNA]</scope>
    <source>
        <strain evidence="2">Wuqing</strain>
    </source>
</reference>
<protein>
    <submittedName>
        <fullName evidence="2">Uncharacterized protein</fullName>
    </submittedName>
</protein>
<sequence length="363" mass="41496">MKFVLCEVHDSTRHVEFYLKSDKTTLRQGDTVTFSAVYHKENTGRKYEKSVYVPTIPRANERKSKEVKQFLSYFSYYVSSCTNNSITLANIDYMQLNNLSIEADIDGKVLPPIKINISEPYNFQGKFSYQINPRLEADNWTFQSMFTCNPHLQLCNVKSDMLALTRQTVFKYMDEVYSAWSPFNSLFGETVGIVLQRGDEVFYLDELGNMISIETCDTNGISLSHYPGVVYDFTVFVIDNFAVVEKILECSGVNNTCFLFKDNIFVSANFTYLRWKSELSGRIQIGFFLNFSSPNILETSENLRNESVNIDSMLYMNVTRIESQEDDNSTDTTADATNETNQPDGMANKEEIPSADKKSVIIS</sequence>
<dbReference type="AlphaFoldDB" id="A0A0C2MT35"/>
<keyword evidence="3" id="KW-1185">Reference proteome</keyword>
<accession>A0A0C2MT35</accession>
<feature type="compositionally biased region" description="Basic and acidic residues" evidence="1">
    <location>
        <begin position="347"/>
        <end position="363"/>
    </location>
</feature>
<comment type="caution">
    <text evidence="2">The sequence shown here is derived from an EMBL/GenBank/DDBJ whole genome shotgun (WGS) entry which is preliminary data.</text>
</comment>
<dbReference type="Proteomes" id="UP000031668">
    <property type="component" value="Unassembled WGS sequence"/>
</dbReference>
<evidence type="ECO:0000313" key="2">
    <source>
        <dbReference type="EMBL" id="KII67380.1"/>
    </source>
</evidence>
<gene>
    <name evidence="2" type="ORF">RF11_05146</name>
</gene>
<feature type="region of interest" description="Disordered" evidence="1">
    <location>
        <begin position="323"/>
        <end position="363"/>
    </location>
</feature>
<name>A0A0C2MT35_THEKT</name>
<evidence type="ECO:0000313" key="3">
    <source>
        <dbReference type="Proteomes" id="UP000031668"/>
    </source>
</evidence>